<feature type="non-terminal residue" evidence="1">
    <location>
        <position position="60"/>
    </location>
</feature>
<reference evidence="1 2" key="1">
    <citation type="submission" date="2016-02" db="EMBL/GenBank/DDBJ databases">
        <title>Genome analysis of coral dinoflagellate symbionts highlights evolutionary adaptations to a symbiotic lifestyle.</title>
        <authorList>
            <person name="Aranda M."/>
            <person name="Li Y."/>
            <person name="Liew Y.J."/>
            <person name="Baumgarten S."/>
            <person name="Simakov O."/>
            <person name="Wilson M."/>
            <person name="Piel J."/>
            <person name="Ashoor H."/>
            <person name="Bougouffa S."/>
            <person name="Bajic V.B."/>
            <person name="Ryu T."/>
            <person name="Ravasi T."/>
            <person name="Bayer T."/>
            <person name="Micklem G."/>
            <person name="Kim H."/>
            <person name="Bhak J."/>
            <person name="Lajeunesse T.C."/>
            <person name="Voolstra C.R."/>
        </authorList>
    </citation>
    <scope>NUCLEOTIDE SEQUENCE [LARGE SCALE GENOMIC DNA]</scope>
    <source>
        <strain evidence="1 2">CCMP2467</strain>
    </source>
</reference>
<dbReference type="EMBL" id="LSRX01004606">
    <property type="protein sequence ID" value="OLP73875.1"/>
    <property type="molecule type" value="Genomic_DNA"/>
</dbReference>
<organism evidence="1 2">
    <name type="scientific">Symbiodinium microadriaticum</name>
    <name type="common">Dinoflagellate</name>
    <name type="synonym">Zooxanthella microadriatica</name>
    <dbReference type="NCBI Taxonomy" id="2951"/>
    <lineage>
        <taxon>Eukaryota</taxon>
        <taxon>Sar</taxon>
        <taxon>Alveolata</taxon>
        <taxon>Dinophyceae</taxon>
        <taxon>Suessiales</taxon>
        <taxon>Symbiodiniaceae</taxon>
        <taxon>Symbiodinium</taxon>
    </lineage>
</organism>
<dbReference type="Proteomes" id="UP000186817">
    <property type="component" value="Unassembled WGS sequence"/>
</dbReference>
<evidence type="ECO:0000313" key="1">
    <source>
        <dbReference type="EMBL" id="OLP73875.1"/>
    </source>
</evidence>
<proteinExistence type="predicted"/>
<dbReference type="AlphaFoldDB" id="A0A1Q9BT72"/>
<comment type="caution">
    <text evidence="1">The sequence shown here is derived from an EMBL/GenBank/DDBJ whole genome shotgun (WGS) entry which is preliminary data.</text>
</comment>
<accession>A0A1Q9BT72</accession>
<evidence type="ECO:0000313" key="2">
    <source>
        <dbReference type="Proteomes" id="UP000186817"/>
    </source>
</evidence>
<name>A0A1Q9BT72_SYMMI</name>
<protein>
    <submittedName>
        <fullName evidence="1">Uncharacterized protein</fullName>
    </submittedName>
</protein>
<keyword evidence="2" id="KW-1185">Reference proteome</keyword>
<sequence>MNRVVVMVKMMFQQLRTDTITRRLCTIAFETSKSRMRIIDCGEGMGKTIVASVWIGTLHV</sequence>
<gene>
    <name evidence="1" type="ORF">AK812_SmicGene46743</name>
</gene>